<gene>
    <name evidence="1" type="ORF">SCALOS_LOCUS7630</name>
</gene>
<proteinExistence type="predicted"/>
<keyword evidence="2" id="KW-1185">Reference proteome</keyword>
<evidence type="ECO:0000313" key="1">
    <source>
        <dbReference type="EMBL" id="CAG8620416.1"/>
    </source>
</evidence>
<reference evidence="1" key="1">
    <citation type="submission" date="2021-06" db="EMBL/GenBank/DDBJ databases">
        <authorList>
            <person name="Kallberg Y."/>
            <person name="Tangrot J."/>
            <person name="Rosling A."/>
        </authorList>
    </citation>
    <scope>NUCLEOTIDE SEQUENCE</scope>
    <source>
        <strain evidence="1">AU212A</strain>
    </source>
</reference>
<dbReference type="Proteomes" id="UP000789860">
    <property type="component" value="Unassembled WGS sequence"/>
</dbReference>
<evidence type="ECO:0000313" key="2">
    <source>
        <dbReference type="Proteomes" id="UP000789860"/>
    </source>
</evidence>
<protein>
    <submittedName>
        <fullName evidence="1">11646_t:CDS:1</fullName>
    </submittedName>
</protein>
<comment type="caution">
    <text evidence="1">The sequence shown here is derived from an EMBL/GenBank/DDBJ whole genome shotgun (WGS) entry which is preliminary data.</text>
</comment>
<name>A0ACA9MZY7_9GLOM</name>
<accession>A0ACA9MZY7</accession>
<sequence length="90" mass="10438">SPRSLFNELFTNPSEKLSVDTDYNKRNEIVNTIVNMLLELTNKILVQNTSIIEKQEALETTVTQLSSDIKTLQSLYENLKSKTKDIIYEW</sequence>
<dbReference type="EMBL" id="CAJVPM010017539">
    <property type="protein sequence ID" value="CAG8620416.1"/>
    <property type="molecule type" value="Genomic_DNA"/>
</dbReference>
<feature type="non-terminal residue" evidence="1">
    <location>
        <position position="1"/>
    </location>
</feature>
<organism evidence="1 2">
    <name type="scientific">Scutellospora calospora</name>
    <dbReference type="NCBI Taxonomy" id="85575"/>
    <lineage>
        <taxon>Eukaryota</taxon>
        <taxon>Fungi</taxon>
        <taxon>Fungi incertae sedis</taxon>
        <taxon>Mucoromycota</taxon>
        <taxon>Glomeromycotina</taxon>
        <taxon>Glomeromycetes</taxon>
        <taxon>Diversisporales</taxon>
        <taxon>Gigasporaceae</taxon>
        <taxon>Scutellospora</taxon>
    </lineage>
</organism>